<evidence type="ECO:0000313" key="2">
    <source>
        <dbReference type="Proteomes" id="UP000530962"/>
    </source>
</evidence>
<gene>
    <name evidence="1" type="primary">Itga7_1</name>
    <name evidence="1" type="ORF">IRECYA_R15917</name>
</gene>
<dbReference type="Proteomes" id="UP000530962">
    <property type="component" value="Unassembled WGS sequence"/>
</dbReference>
<reference evidence="1 2" key="1">
    <citation type="submission" date="2019-09" db="EMBL/GenBank/DDBJ databases">
        <title>Bird 10,000 Genomes (B10K) Project - Family phase.</title>
        <authorList>
            <person name="Zhang G."/>
        </authorList>
    </citation>
    <scope>NUCLEOTIDE SEQUENCE [LARGE SCALE GENOMIC DNA]</scope>
    <source>
        <strain evidence="1">B10K-DU-001-26</strain>
        <tissue evidence="1">Muscle</tissue>
    </source>
</reference>
<keyword evidence="2" id="KW-1185">Reference proteome</keyword>
<sequence>PGAAGAAELQLVLEADAERRRAGQAARAAFLGRGPADPEHRTGASLELPRQRERRCVRAAFRLH</sequence>
<accession>A0A7K9R9V7</accession>
<protein>
    <submittedName>
        <fullName evidence="1">ITA7 protein</fullName>
    </submittedName>
</protein>
<organism evidence="1 2">
    <name type="scientific">Irena cyanogastra</name>
    <name type="common">Philippine fairy-bluebird</name>
    <dbReference type="NCBI Taxonomy" id="175120"/>
    <lineage>
        <taxon>Eukaryota</taxon>
        <taxon>Metazoa</taxon>
        <taxon>Chordata</taxon>
        <taxon>Craniata</taxon>
        <taxon>Vertebrata</taxon>
        <taxon>Euteleostomi</taxon>
        <taxon>Archelosauria</taxon>
        <taxon>Archosauria</taxon>
        <taxon>Dinosauria</taxon>
        <taxon>Saurischia</taxon>
        <taxon>Theropoda</taxon>
        <taxon>Coelurosauria</taxon>
        <taxon>Aves</taxon>
        <taxon>Neognathae</taxon>
        <taxon>Neoaves</taxon>
        <taxon>Telluraves</taxon>
        <taxon>Australaves</taxon>
        <taxon>Passeriformes</taxon>
        <taxon>Corvoidea</taxon>
        <taxon>Irenidae</taxon>
        <taxon>Irena</taxon>
    </lineage>
</organism>
<name>A0A7K9R9V7_IRECY</name>
<feature type="non-terminal residue" evidence="1">
    <location>
        <position position="1"/>
    </location>
</feature>
<dbReference type="EMBL" id="VWZV01022727">
    <property type="protein sequence ID" value="NXI20665.1"/>
    <property type="molecule type" value="Genomic_DNA"/>
</dbReference>
<evidence type="ECO:0000313" key="1">
    <source>
        <dbReference type="EMBL" id="NXI20665.1"/>
    </source>
</evidence>
<proteinExistence type="predicted"/>
<feature type="non-terminal residue" evidence="1">
    <location>
        <position position="64"/>
    </location>
</feature>
<dbReference type="AlphaFoldDB" id="A0A7K9R9V7"/>
<comment type="caution">
    <text evidence="1">The sequence shown here is derived from an EMBL/GenBank/DDBJ whole genome shotgun (WGS) entry which is preliminary data.</text>
</comment>